<reference evidence="1" key="1">
    <citation type="submission" date="2019-04" db="EMBL/GenBank/DDBJ databases">
        <title>Microbes associate with the intestines of laboratory mice.</title>
        <authorList>
            <person name="Navarre W."/>
            <person name="Wong E."/>
            <person name="Huang K."/>
            <person name="Tropini C."/>
            <person name="Ng K."/>
            <person name="Yu B."/>
        </authorList>
    </citation>
    <scope>NUCLEOTIDE SEQUENCE</scope>
    <source>
        <strain evidence="1">NM04_E33</strain>
    </source>
</reference>
<sequence length="317" mass="34257">MILRLHRRLSLLPILLLALTGCTQRFFALSEQEGDVVNVRFFWDNAINADPEGMTLLFYSSDKGGGIWRFDIAGRDGGQIELPFGHYRMLAVNNDIAGIILSGQDQESSVMLSTTERADHVAIMCPGMSYGCRMKDVTVSPCGVGYTGEDNDVKECGASVIKCYPDTLSTIYHLIINDVEGMEYLRSAKAYVEGPAKGMNLSSLTPVAPSLSMPCTMTTDLIGGTLDGTTCGFPLPDDTTEYGVTLNVTSKSGKSYSKKFTASDLTVNTFSIHCVYITISGLSIPSEPGPTPPDKDDDVGIDVDVDGWNVIEIDLST</sequence>
<organism evidence="1 2">
    <name type="scientific">Lepagella muris</name>
    <dbReference type="NCBI Taxonomy" id="3032870"/>
    <lineage>
        <taxon>Bacteria</taxon>
        <taxon>Pseudomonadati</taxon>
        <taxon>Bacteroidota</taxon>
        <taxon>Bacteroidia</taxon>
        <taxon>Bacteroidales</taxon>
        <taxon>Muribaculaceae</taxon>
        <taxon>Lepagella</taxon>
    </lineage>
</organism>
<proteinExistence type="predicted"/>
<dbReference type="EMBL" id="SRYB01000006">
    <property type="protein sequence ID" value="TGY79578.1"/>
    <property type="molecule type" value="Genomic_DNA"/>
</dbReference>
<evidence type="ECO:0000313" key="2">
    <source>
        <dbReference type="Proteomes" id="UP000306319"/>
    </source>
</evidence>
<protein>
    <submittedName>
        <fullName evidence="1">DUF5119 domain-containing protein</fullName>
    </submittedName>
</protein>
<gene>
    <name evidence="1" type="ORF">E5331_06100</name>
</gene>
<keyword evidence="2" id="KW-1185">Reference proteome</keyword>
<comment type="caution">
    <text evidence="1">The sequence shown here is derived from an EMBL/GenBank/DDBJ whole genome shotgun (WGS) entry which is preliminary data.</text>
</comment>
<evidence type="ECO:0000313" key="1">
    <source>
        <dbReference type="EMBL" id="TGY79578.1"/>
    </source>
</evidence>
<name>A0AC61RIK4_9BACT</name>
<accession>A0AC61RIK4</accession>
<dbReference type="Proteomes" id="UP000306319">
    <property type="component" value="Unassembled WGS sequence"/>
</dbReference>